<keyword evidence="3" id="KW-1185">Reference proteome</keyword>
<sequence length="97" mass="11227">MRNNRSAYETHSYTWKTGWEYYGSVKIGPQDPKIECNGAEMPVGTNLYMALHRVRREDSTRVVWADAICINQKDVHERSQQIATMGDIFRNAYSVLV</sequence>
<feature type="domain" description="Heterokaryon incompatibility" evidence="1">
    <location>
        <begin position="8"/>
        <end position="97"/>
    </location>
</feature>
<evidence type="ECO:0000313" key="2">
    <source>
        <dbReference type="EMBL" id="KAF2686638.1"/>
    </source>
</evidence>
<protein>
    <recommendedName>
        <fullName evidence="1">Heterokaryon incompatibility domain-containing protein</fullName>
    </recommendedName>
</protein>
<dbReference type="InterPro" id="IPR052895">
    <property type="entry name" value="HetReg/Transcr_Mod"/>
</dbReference>
<proteinExistence type="predicted"/>
<dbReference type="EMBL" id="MU005576">
    <property type="protein sequence ID" value="KAF2686638.1"/>
    <property type="molecule type" value="Genomic_DNA"/>
</dbReference>
<dbReference type="PANTHER" id="PTHR24148:SF64">
    <property type="entry name" value="HETEROKARYON INCOMPATIBILITY DOMAIN-CONTAINING PROTEIN"/>
    <property type="match status" value="1"/>
</dbReference>
<dbReference type="Proteomes" id="UP000799291">
    <property type="component" value="Unassembled WGS sequence"/>
</dbReference>
<gene>
    <name evidence="2" type="ORF">K458DRAFT_415995</name>
</gene>
<reference evidence="2" key="1">
    <citation type="journal article" date="2020" name="Stud. Mycol.">
        <title>101 Dothideomycetes genomes: a test case for predicting lifestyles and emergence of pathogens.</title>
        <authorList>
            <person name="Haridas S."/>
            <person name="Albert R."/>
            <person name="Binder M."/>
            <person name="Bloem J."/>
            <person name="Labutti K."/>
            <person name="Salamov A."/>
            <person name="Andreopoulos B."/>
            <person name="Baker S."/>
            <person name="Barry K."/>
            <person name="Bills G."/>
            <person name="Bluhm B."/>
            <person name="Cannon C."/>
            <person name="Castanera R."/>
            <person name="Culley D."/>
            <person name="Daum C."/>
            <person name="Ezra D."/>
            <person name="Gonzalez J."/>
            <person name="Henrissat B."/>
            <person name="Kuo A."/>
            <person name="Liang C."/>
            <person name="Lipzen A."/>
            <person name="Lutzoni F."/>
            <person name="Magnuson J."/>
            <person name="Mondo S."/>
            <person name="Nolan M."/>
            <person name="Ohm R."/>
            <person name="Pangilinan J."/>
            <person name="Park H.-J."/>
            <person name="Ramirez L."/>
            <person name="Alfaro M."/>
            <person name="Sun H."/>
            <person name="Tritt A."/>
            <person name="Yoshinaga Y."/>
            <person name="Zwiers L.-H."/>
            <person name="Turgeon B."/>
            <person name="Goodwin S."/>
            <person name="Spatafora J."/>
            <person name="Crous P."/>
            <person name="Grigoriev I."/>
        </authorList>
    </citation>
    <scope>NUCLEOTIDE SEQUENCE</scope>
    <source>
        <strain evidence="2">CBS 122367</strain>
    </source>
</reference>
<dbReference type="InterPro" id="IPR010730">
    <property type="entry name" value="HET"/>
</dbReference>
<accession>A0A6G1J8A1</accession>
<dbReference type="Pfam" id="PF06985">
    <property type="entry name" value="HET"/>
    <property type="match status" value="1"/>
</dbReference>
<name>A0A6G1J8A1_9PLEO</name>
<dbReference type="PANTHER" id="PTHR24148">
    <property type="entry name" value="ANKYRIN REPEAT DOMAIN-CONTAINING PROTEIN 39 HOMOLOG-RELATED"/>
    <property type="match status" value="1"/>
</dbReference>
<dbReference type="OrthoDB" id="3553147at2759"/>
<evidence type="ECO:0000313" key="3">
    <source>
        <dbReference type="Proteomes" id="UP000799291"/>
    </source>
</evidence>
<dbReference type="AlphaFoldDB" id="A0A6G1J8A1"/>
<organism evidence="2 3">
    <name type="scientific">Lentithecium fluviatile CBS 122367</name>
    <dbReference type="NCBI Taxonomy" id="1168545"/>
    <lineage>
        <taxon>Eukaryota</taxon>
        <taxon>Fungi</taxon>
        <taxon>Dikarya</taxon>
        <taxon>Ascomycota</taxon>
        <taxon>Pezizomycotina</taxon>
        <taxon>Dothideomycetes</taxon>
        <taxon>Pleosporomycetidae</taxon>
        <taxon>Pleosporales</taxon>
        <taxon>Massarineae</taxon>
        <taxon>Lentitheciaceae</taxon>
        <taxon>Lentithecium</taxon>
    </lineage>
</organism>
<evidence type="ECO:0000259" key="1">
    <source>
        <dbReference type="Pfam" id="PF06985"/>
    </source>
</evidence>